<accession>A0A1I4DI81</accession>
<protein>
    <recommendedName>
        <fullName evidence="4">Glutamine amidotransferase</fullName>
    </recommendedName>
</protein>
<name>A0A1I4DI81_9RHOB</name>
<proteinExistence type="predicted"/>
<evidence type="ECO:0000256" key="1">
    <source>
        <dbReference type="SAM" id="Phobius"/>
    </source>
</evidence>
<dbReference type="InterPro" id="IPR029062">
    <property type="entry name" value="Class_I_gatase-like"/>
</dbReference>
<feature type="transmembrane region" description="Helical" evidence="1">
    <location>
        <begin position="667"/>
        <end position="685"/>
    </location>
</feature>
<dbReference type="Proteomes" id="UP000199550">
    <property type="component" value="Unassembled WGS sequence"/>
</dbReference>
<keyword evidence="1" id="KW-0472">Membrane</keyword>
<keyword evidence="3" id="KW-1185">Reference proteome</keyword>
<feature type="transmembrane region" description="Helical" evidence="1">
    <location>
        <begin position="38"/>
        <end position="57"/>
    </location>
</feature>
<gene>
    <name evidence="2" type="ORF">SAMN04488004_104134</name>
</gene>
<keyword evidence="1" id="KW-0812">Transmembrane</keyword>
<dbReference type="SUPFAM" id="SSF52317">
    <property type="entry name" value="Class I glutamine amidotransferase-like"/>
    <property type="match status" value="1"/>
</dbReference>
<keyword evidence="1" id="KW-1133">Transmembrane helix</keyword>
<evidence type="ECO:0008006" key="4">
    <source>
        <dbReference type="Google" id="ProtNLM"/>
    </source>
</evidence>
<organism evidence="2 3">
    <name type="scientific">Loktanella salsilacus</name>
    <dbReference type="NCBI Taxonomy" id="195913"/>
    <lineage>
        <taxon>Bacteria</taxon>
        <taxon>Pseudomonadati</taxon>
        <taxon>Pseudomonadota</taxon>
        <taxon>Alphaproteobacteria</taxon>
        <taxon>Rhodobacterales</taxon>
        <taxon>Roseobacteraceae</taxon>
        <taxon>Loktanella</taxon>
    </lineage>
</organism>
<feature type="transmembrane region" description="Helical" evidence="1">
    <location>
        <begin position="12"/>
        <end position="31"/>
    </location>
</feature>
<dbReference type="PANTHER" id="PTHR37947:SF1">
    <property type="entry name" value="BLL2462 PROTEIN"/>
    <property type="match status" value="1"/>
</dbReference>
<dbReference type="AlphaFoldDB" id="A0A1I4DI81"/>
<dbReference type="RefSeq" id="WP_090186345.1">
    <property type="nucleotide sequence ID" value="NZ_FOTF01000004.1"/>
</dbReference>
<dbReference type="OrthoDB" id="9769144at2"/>
<sequence length="693" mass="74580">MTGTVVLDPLLPLVVIYSVGALVALGVGLAIWRRLPGWWLRGLAGLALLAALLNPAVQSEDREALSDIVVLVVDASASQRISDRPAQTEVAIANVRAEVAGLENTELRVVTVGDGDGDSGTQLMTGLSDALAEEPQGRIAGVILLTDGRLHDLERTPALPAPLHALLTGQPDDWDRRLVVSNAPAFAILGEPVTLTLRIEDQGAAPQGDAFVPLTISIDGGEAMGFQVPVDQDIELPVDLPHGGMNVLQFDTPAVDGELTPRNNAAVVQINGVRDRLRVLLVSGEPHAGERTWRNLLKADAAVDLVHFTILRPPEKQDGVPVEELSLIAFPTRELFMEKIEDFDLIIFDRYRRRGILPALYLENIANYVRNGGAVLVSSGPEYGGAESIYRSPLESILPGAPTARVFEEGFVPQVSDLGERHPVTEGLEAMSPPSADGIGPGWGRWFRLVDTVVADGAEVLMTGLDDRPLLTLNRVGEGRVALLASDQSWLWDRGYEGGGPQAELLRRLAHWMMKEPELEEEALWVEPTGQTMRIIRRTLEETAPDVTITSPDGTETVLELEEVSPGRFEAIWTAPDVGLYRLTDGTLDSVIALGPAAPKEFEQTIATGDLLEPAVDGTRGGIATISGGDIDLRSVREGRPAAGRGWLGITPRGAYRTAAIRITPVLPAWAFLLIASLLTVGAWLREGRGRKA</sequence>
<evidence type="ECO:0000313" key="2">
    <source>
        <dbReference type="EMBL" id="SFK92579.1"/>
    </source>
</evidence>
<dbReference type="EMBL" id="FOTF01000004">
    <property type="protein sequence ID" value="SFK92579.1"/>
    <property type="molecule type" value="Genomic_DNA"/>
</dbReference>
<dbReference type="STRING" id="195913.SAMN04488004_104134"/>
<dbReference type="PANTHER" id="PTHR37947">
    <property type="entry name" value="BLL2462 PROTEIN"/>
    <property type="match status" value="1"/>
</dbReference>
<dbReference type="Gene3D" id="3.40.50.880">
    <property type="match status" value="1"/>
</dbReference>
<reference evidence="2 3" key="1">
    <citation type="submission" date="2016-10" db="EMBL/GenBank/DDBJ databases">
        <authorList>
            <person name="de Groot N.N."/>
        </authorList>
    </citation>
    <scope>NUCLEOTIDE SEQUENCE [LARGE SCALE GENOMIC DNA]</scope>
    <source>
        <strain evidence="2 3">DSM 16199</strain>
    </source>
</reference>
<evidence type="ECO:0000313" key="3">
    <source>
        <dbReference type="Proteomes" id="UP000199550"/>
    </source>
</evidence>